<name>A0AA39THW3_ACESA</name>
<comment type="caution">
    <text evidence="2">The sequence shown here is derived from an EMBL/GenBank/DDBJ whole genome shotgun (WGS) entry which is preliminary data.</text>
</comment>
<feature type="compositionally biased region" description="Polar residues" evidence="1">
    <location>
        <begin position="45"/>
        <end position="57"/>
    </location>
</feature>
<protein>
    <submittedName>
        <fullName evidence="2">Uncharacterized protein</fullName>
    </submittedName>
</protein>
<evidence type="ECO:0000256" key="1">
    <source>
        <dbReference type="SAM" id="MobiDB-lite"/>
    </source>
</evidence>
<proteinExistence type="predicted"/>
<dbReference type="Proteomes" id="UP001168877">
    <property type="component" value="Unassembled WGS sequence"/>
</dbReference>
<sequence>MKGEREENGGTGKKEGERRERRERSPGNCGDRGPWSRASSSSSSVDLQPVSTLQSPFSILHSLQIPADPRC</sequence>
<gene>
    <name evidence="2" type="ORF">LWI29_001146</name>
</gene>
<feature type="compositionally biased region" description="Basic and acidic residues" evidence="1">
    <location>
        <begin position="1"/>
        <end position="25"/>
    </location>
</feature>
<keyword evidence="3" id="KW-1185">Reference proteome</keyword>
<dbReference type="AlphaFoldDB" id="A0AA39THW3"/>
<reference evidence="2" key="2">
    <citation type="submission" date="2023-06" db="EMBL/GenBank/DDBJ databases">
        <authorList>
            <person name="Swenson N.G."/>
            <person name="Wegrzyn J.L."/>
            <person name="Mcevoy S.L."/>
        </authorList>
    </citation>
    <scope>NUCLEOTIDE SEQUENCE</scope>
    <source>
        <strain evidence="2">NS2018</strain>
        <tissue evidence="2">Leaf</tissue>
    </source>
</reference>
<reference evidence="2" key="1">
    <citation type="journal article" date="2022" name="Plant J.">
        <title>Strategies of tolerance reflected in two North American maple genomes.</title>
        <authorList>
            <person name="McEvoy S.L."/>
            <person name="Sezen U.U."/>
            <person name="Trouern-Trend A."/>
            <person name="McMahon S.M."/>
            <person name="Schaberg P.G."/>
            <person name="Yang J."/>
            <person name="Wegrzyn J.L."/>
            <person name="Swenson N.G."/>
        </authorList>
    </citation>
    <scope>NUCLEOTIDE SEQUENCE</scope>
    <source>
        <strain evidence="2">NS2018</strain>
    </source>
</reference>
<evidence type="ECO:0000313" key="2">
    <source>
        <dbReference type="EMBL" id="KAK0606587.1"/>
    </source>
</evidence>
<accession>A0AA39THW3</accession>
<feature type="region of interest" description="Disordered" evidence="1">
    <location>
        <begin position="1"/>
        <end position="57"/>
    </location>
</feature>
<evidence type="ECO:0000313" key="3">
    <source>
        <dbReference type="Proteomes" id="UP001168877"/>
    </source>
</evidence>
<organism evidence="2 3">
    <name type="scientific">Acer saccharum</name>
    <name type="common">Sugar maple</name>
    <dbReference type="NCBI Taxonomy" id="4024"/>
    <lineage>
        <taxon>Eukaryota</taxon>
        <taxon>Viridiplantae</taxon>
        <taxon>Streptophyta</taxon>
        <taxon>Embryophyta</taxon>
        <taxon>Tracheophyta</taxon>
        <taxon>Spermatophyta</taxon>
        <taxon>Magnoliopsida</taxon>
        <taxon>eudicotyledons</taxon>
        <taxon>Gunneridae</taxon>
        <taxon>Pentapetalae</taxon>
        <taxon>rosids</taxon>
        <taxon>malvids</taxon>
        <taxon>Sapindales</taxon>
        <taxon>Sapindaceae</taxon>
        <taxon>Hippocastanoideae</taxon>
        <taxon>Acereae</taxon>
        <taxon>Acer</taxon>
    </lineage>
</organism>
<dbReference type="EMBL" id="JAUESC010000001">
    <property type="protein sequence ID" value="KAK0606587.1"/>
    <property type="molecule type" value="Genomic_DNA"/>
</dbReference>